<protein>
    <submittedName>
        <fullName evidence="1">ZYBA0S11-01706g1_1</fullName>
    </submittedName>
</protein>
<evidence type="ECO:0000313" key="2">
    <source>
        <dbReference type="Proteomes" id="UP000019375"/>
    </source>
</evidence>
<dbReference type="GO" id="GO:0005743">
    <property type="term" value="C:mitochondrial inner membrane"/>
    <property type="evidence" value="ECO:0007669"/>
    <property type="project" value="TreeGrafter"/>
</dbReference>
<accession>A0A8J2TAI8</accession>
<dbReference type="PANTHER" id="PTHR28106">
    <property type="entry name" value="MITOCHONDRIAL ATPASE COMPLEX SUBUNIT ATP10"/>
    <property type="match status" value="1"/>
</dbReference>
<dbReference type="OrthoDB" id="17089at2759"/>
<organism evidence="1 2">
    <name type="scientific">Zygosaccharomyces bailii (strain CLIB 213 / ATCC 58445 / CBS 680 / BCRC 21525 / NBRC 1098 / NCYC 1416 / NRRL Y-2227)</name>
    <dbReference type="NCBI Taxonomy" id="1333698"/>
    <lineage>
        <taxon>Eukaryota</taxon>
        <taxon>Fungi</taxon>
        <taxon>Dikarya</taxon>
        <taxon>Ascomycota</taxon>
        <taxon>Saccharomycotina</taxon>
        <taxon>Saccharomycetes</taxon>
        <taxon>Saccharomycetales</taxon>
        <taxon>Saccharomycetaceae</taxon>
        <taxon>Zygosaccharomyces</taxon>
    </lineage>
</organism>
<name>A0A8J2TAI8_ZYGB2</name>
<proteinExistence type="predicted"/>
<dbReference type="GO" id="GO:0033615">
    <property type="term" value="P:mitochondrial proton-transporting ATP synthase complex assembly"/>
    <property type="evidence" value="ECO:0007669"/>
    <property type="project" value="TreeGrafter"/>
</dbReference>
<dbReference type="InterPro" id="IPR007849">
    <property type="entry name" value="ATP10"/>
</dbReference>
<sequence length="280" mass="31820">MRPCCGANRYFSTTVATSFFKKFYQNVVDVAPKEFVVQDMKRPVGLKSPPTASTVYPRGNSFRDLFDREKTDRRSKELGVEFSKSGMYDIHIFRKTNGKLFHSPPSFWRADKSLYFPHIVGSTLNGDNKSVEEVLKGKVSVVRIFSSEVGDELSKQYTQNQELDLDYIGKDMTLLGAKGIQIVDVNFADSGIKYLLMKLFTGRLKTSVPPELYGRYFLADREQLPFTIREALQINNVFTGFTIVVDPHLKIRWMASGGASTEEFKTLWKCAKGVRKESLS</sequence>
<dbReference type="PANTHER" id="PTHR28106:SF1">
    <property type="entry name" value="MITOCHONDRIAL ATPASE COMPLEX SUBUNIT ATP10"/>
    <property type="match status" value="1"/>
</dbReference>
<evidence type="ECO:0000313" key="1">
    <source>
        <dbReference type="EMBL" id="CDF91386.1"/>
    </source>
</evidence>
<dbReference type="Proteomes" id="UP000019375">
    <property type="component" value="Unassembled WGS sequence"/>
</dbReference>
<keyword evidence="2" id="KW-1185">Reference proteome</keyword>
<dbReference type="Pfam" id="PF05176">
    <property type="entry name" value="ATP-synt_10"/>
    <property type="match status" value="1"/>
</dbReference>
<gene>
    <name evidence="1" type="ORF">BN860_01706g</name>
</gene>
<reference evidence="2" key="1">
    <citation type="journal article" date="2013" name="Genome Announc.">
        <title>Genome sequence of the food spoilage yeast Zygosaccharomyces bailii CLIB 213(T).</title>
        <authorList>
            <person name="Galeote V."/>
            <person name="Bigey F."/>
            <person name="Devillers H."/>
            <person name="Neuveglise C."/>
            <person name="Dequin S."/>
        </authorList>
    </citation>
    <scope>NUCLEOTIDE SEQUENCE [LARGE SCALE GENOMIC DNA]</scope>
    <source>
        <strain evidence="2">CLIB 213 / ATCC 58445 / CBS 680 / CCRC 21525 / NBRC 1098 / NCYC 1416 / NRRL Y-2227</strain>
    </source>
</reference>
<dbReference type="AlphaFoldDB" id="A0A8J2TAI8"/>
<dbReference type="EMBL" id="HG316464">
    <property type="protein sequence ID" value="CDF91386.1"/>
    <property type="molecule type" value="Genomic_DNA"/>
</dbReference>